<organism evidence="1 2">
    <name type="scientific">Perkinsus olseni</name>
    <name type="common">Perkinsus atlanticus</name>
    <dbReference type="NCBI Taxonomy" id="32597"/>
    <lineage>
        <taxon>Eukaryota</taxon>
        <taxon>Sar</taxon>
        <taxon>Alveolata</taxon>
        <taxon>Perkinsozoa</taxon>
        <taxon>Perkinsea</taxon>
        <taxon>Perkinsida</taxon>
        <taxon>Perkinsidae</taxon>
        <taxon>Perkinsus</taxon>
    </lineage>
</organism>
<gene>
    <name evidence="1" type="ORF">FOZ62_017107</name>
</gene>
<feature type="non-terminal residue" evidence="1">
    <location>
        <position position="648"/>
    </location>
</feature>
<dbReference type="EMBL" id="JABANM010017322">
    <property type="protein sequence ID" value="KAF4727965.1"/>
    <property type="molecule type" value="Genomic_DNA"/>
</dbReference>
<evidence type="ECO:0000313" key="2">
    <source>
        <dbReference type="Proteomes" id="UP000574390"/>
    </source>
</evidence>
<dbReference type="AlphaFoldDB" id="A0A7J6S5S3"/>
<reference evidence="1 2" key="1">
    <citation type="submission" date="2020-04" db="EMBL/GenBank/DDBJ databases">
        <title>Perkinsus olseni comparative genomics.</title>
        <authorList>
            <person name="Bogema D.R."/>
        </authorList>
    </citation>
    <scope>NUCLEOTIDE SEQUENCE [LARGE SCALE GENOMIC DNA]</scope>
    <source>
        <strain evidence="1">ATCC PRA-205</strain>
    </source>
</reference>
<protein>
    <submittedName>
        <fullName evidence="1">Uncharacterized protein</fullName>
    </submittedName>
</protein>
<evidence type="ECO:0000313" key="1">
    <source>
        <dbReference type="EMBL" id="KAF4727965.1"/>
    </source>
</evidence>
<dbReference type="Proteomes" id="UP000574390">
    <property type="component" value="Unassembled WGS sequence"/>
</dbReference>
<name>A0A7J6S5S3_PEROL</name>
<accession>A0A7J6S5S3</accession>
<comment type="caution">
    <text evidence="1">The sequence shown here is derived from an EMBL/GenBank/DDBJ whole genome shotgun (WGS) entry which is preliminary data.</text>
</comment>
<proteinExistence type="predicted"/>
<sequence>TVSNHTVAVSGSSPQDASTAFWIIPHMPASKHIIIQASAAAVIFTSTLPLGDAANNTFPPLTKSTLFQPFPGGETAICTFSEGEENSETWSELQVFLDKKIGIQTSYIACPKTDRRRAFVADFNTDYEKPQIRSVQPYGDAKFKFGQLPVGEGVDPLSNHIGLASANGKALKRACPYVGEAIEKEFGPFSDVCRKYFVLSKEAKPKEQMAVSAASAQSDCIQRAIHAAYNKRSGKGIVEVLLKHRLEASPRNLATGLHRLSRLRPECRQLFRSAAMNKVHSCVLRHLTKDAVDPQYVANIFSACTTAEFYCKSLYRYCTMMLRERRLKEAFNGQELSSVLSAVCQPCDSSRGLEERRELLAALMDYMVESMPTMAAPELAKVLYSIGDAHDRGLLPQCSRSKAQRLVRFDILPQIVEIPPELFSPRDVARLLWGRALLPVHSPPELDALLYFQHHIVSLAACGGFSVKALCRLTVALAEVTTRSTESVSIEATEPAADRAAQRWSPHDLEALAVATSSADDLSRLQRLVETIIPFGPSAPSRLVEPFLACCWVLRTRGVRPSRRASAGLLSLFRSLQERRLHAQVMLLCFAWGVYPTPKDFTHCATRLRANLSNHSDADPAYMSLIAKTLAHLCFAAGWHHGENRGFG</sequence>